<dbReference type="OrthoDB" id="9806874at2"/>
<keyword evidence="3" id="KW-1185">Reference proteome</keyword>
<reference evidence="2 3" key="1">
    <citation type="submission" date="2019-11" db="EMBL/GenBank/DDBJ databases">
        <authorList>
            <person name="Dong K."/>
        </authorList>
    </citation>
    <scope>NUCLEOTIDE SEQUENCE [LARGE SCALE GENOMIC DNA]</scope>
    <source>
        <strain evidence="2 3">JCM 17370</strain>
    </source>
</reference>
<gene>
    <name evidence="2" type="ORF">GL279_10670</name>
</gene>
<feature type="transmembrane region" description="Helical" evidence="1">
    <location>
        <begin position="117"/>
        <end position="139"/>
    </location>
</feature>
<dbReference type="EMBL" id="WMIF01000013">
    <property type="protein sequence ID" value="MTH35064.1"/>
    <property type="molecule type" value="Genomic_DNA"/>
</dbReference>
<protein>
    <submittedName>
        <fullName evidence="2">DUF599 family protein</fullName>
    </submittedName>
</protein>
<proteinExistence type="predicted"/>
<organism evidence="2 3">
    <name type="scientific">Paracoccus limosus</name>
    <dbReference type="NCBI Taxonomy" id="913252"/>
    <lineage>
        <taxon>Bacteria</taxon>
        <taxon>Pseudomonadati</taxon>
        <taxon>Pseudomonadota</taxon>
        <taxon>Alphaproteobacteria</taxon>
        <taxon>Rhodobacterales</taxon>
        <taxon>Paracoccaceae</taxon>
        <taxon>Paracoccus</taxon>
    </lineage>
</organism>
<keyword evidence="1" id="KW-0472">Membrane</keyword>
<dbReference type="RefSeq" id="WP_155064617.1">
    <property type="nucleotide sequence ID" value="NZ_WMIF01000013.1"/>
</dbReference>
<keyword evidence="1" id="KW-0812">Transmembrane</keyword>
<accession>A0A844H626</accession>
<feature type="transmembrane region" description="Helical" evidence="1">
    <location>
        <begin position="12"/>
        <end position="33"/>
    </location>
</feature>
<feature type="transmembrane region" description="Helical" evidence="1">
    <location>
        <begin position="188"/>
        <end position="216"/>
    </location>
</feature>
<dbReference type="Pfam" id="PF04654">
    <property type="entry name" value="DUF599"/>
    <property type="match status" value="1"/>
</dbReference>
<dbReference type="Proteomes" id="UP000442533">
    <property type="component" value="Unassembled WGS sequence"/>
</dbReference>
<dbReference type="AlphaFoldDB" id="A0A844H626"/>
<dbReference type="InterPro" id="IPR006747">
    <property type="entry name" value="DUF599"/>
</dbReference>
<name>A0A844H626_9RHOB</name>
<keyword evidence="1" id="KW-1133">Transmembrane helix</keyword>
<evidence type="ECO:0000256" key="1">
    <source>
        <dbReference type="SAM" id="Phobius"/>
    </source>
</evidence>
<evidence type="ECO:0000313" key="3">
    <source>
        <dbReference type="Proteomes" id="UP000442533"/>
    </source>
</evidence>
<comment type="caution">
    <text evidence="2">The sequence shown here is derived from an EMBL/GenBank/DDBJ whole genome shotgun (WGS) entry which is preliminary data.</text>
</comment>
<evidence type="ECO:0000313" key="2">
    <source>
        <dbReference type="EMBL" id="MTH35064.1"/>
    </source>
</evidence>
<feature type="transmembrane region" description="Helical" evidence="1">
    <location>
        <begin position="79"/>
        <end position="96"/>
    </location>
</feature>
<sequence>MDSVVNLPASVSYFDLFALVLLFGSWLGAGWLVEHPPRSRPSVSVLMRDYRREWMRHFVTRNPRLFDANILASLREGTAFFASACLIAIGGGLAMIGKTDQIAGVARQFDIQHVPALIWEIKIVVVLFFVANALLRFIWAHRLFGYCAILIAAVPNDPDDPLAYPRAHQAAEINITAAKSFNSGLRCVYFALGALGWLAGPLVLLLTTLAVLAVTLRREFASGSRRAILHRMP</sequence>